<dbReference type="Gene3D" id="2.60.120.200">
    <property type="match status" value="1"/>
</dbReference>
<dbReference type="PROSITE" id="PS00652">
    <property type="entry name" value="TNFR_NGFR_1"/>
    <property type="match status" value="1"/>
</dbReference>
<dbReference type="Gene3D" id="2.10.220.10">
    <property type="entry name" value="Hormone Receptor, Insulin-like Growth Factor Receptor 1, Chain A, domain 2"/>
    <property type="match status" value="2"/>
</dbReference>
<feature type="transmembrane region" description="Helical" evidence="2">
    <location>
        <begin position="1761"/>
        <end position="1779"/>
    </location>
</feature>
<feature type="transmembrane region" description="Helical" evidence="2">
    <location>
        <begin position="1815"/>
        <end position="1837"/>
    </location>
</feature>
<evidence type="ECO:0000256" key="2">
    <source>
        <dbReference type="SAM" id="Phobius"/>
    </source>
</evidence>
<sequence length="1910" mass="217761">MFLFFMLWTISNALLCSDNFLYKDSACLMHCPSGYNLIDTSCLPGTDLNLFETNFSDFLTFTTNTVDDFSTVTSDNLAIGGPYPTVNRGFYFPQGSLLISSQFIYPAPHFTLSLMFRELSGGTVFEIKNSTHTYITISVNPTYVIFELSIIDKLTSNLIINSSQYSYTGLWHGCYFGTEINSDNLTLHYGYTGISSSITYIFSNPLELINPNFFLGGFQGFIYSIKSLNDWKSQIIPLNPNISTCFFNETQTTCISCTLFDTQWPGCVSLNNINCYSENCNDCSSLLECSSCIDNTFSIPFCECGLNCVVCTDVFKCLECDIGFYNSNGICGMSPNVTDAIKELMNIVFDKFEFIHGGFWINGENNNTYFSSSYFNDQELLDSYDPYVAKNRGLYFNGTMYIKNVYPMILNHENSIDFWVYTNKHGTIFSKSTYTIFSDMTVIINLKSRSQSHNFYGAPITSISLKEWYYFSISVATDSTTTTVSILSKSSIYNIITKTGFAFYDENTDIYLGSNTEKYANFSGFIYSISIYQNSDIRNNSLHLGEYCNLTNLSCSWSCDIKYYYNDFTHSYEECHNSCYLNGCSTWGSCNLCSLVTCEYCEDFISPCVSSSNFGCEVDFKLSPLNNCCHKNCLECNGPYFFRCSECNYGYYQLGSVCYENCPLGFSSFGEFCNNTIDPFLVLDFNDIIIKPPVNIIDIKSNILFSTNIDNTPIAVFGRGVYFKSYTFLTSSDILLPCNFTWYAFIRPSNSGIIFSKSGVVFSYSSDKYFKLYSNGQLIFQNNQDFVWNSIKVSIFYTLINKETYNIYINAIALSPITVNFVYKDELSPMIIGSSSSGFNGFIWKIVMGITESFINPDIVKCLDDSQNNCYWDMNINKYLNGNIIDNCDNDCINGCRRYKRCYMCEDDLCVECLRYYYNCLKCVSNAYLIDNKCYCNNHYYKDNADCKICSPACNDCYGPTDSECITCAIKADYIEGKCQCNIGYFLDRFGCQKCHESCNTCYGPEEDNCLYCDQDFFLINHRCVKCDPTCKTCYKENFYNCLTCYNKLLDIMCIPICPIGYEVLENECKVNETLAISYLFNGISQIYIDKISGLIAKSGEGKTEYPDLNDYDPIPASFRGIYFTGNGSYLSFPKTRGYLLFGISFYISIWLRPLKPDVGIMYKNTFSDKMFSVRLNENNKIQIFFNDKSIEYISSLKIDTENWNHVLISLYYNNATFVSVAINSIENYAFFVSEEPLQDVFGASLYVGMSDFKYQYYEGFIYKLEIYLKKPDISDLMSKDCLDCTICEKNECIPTCNIGEYNSSSNRCDNCLSSCVTGCSNDKSCELCISKNCAQCPDYISNSCDICAENYELVNKICEQCNHTSYYDKMTHKCKLCPNLCKTCENGEICLSCKHNSILTSNSTCECILGYEATNECIRKSFYAFIKISSDNILTLLFSEPLTKHLEISDLSVKINTKTQDFEITYIDNSTFSININFKESVNSGDRAIITFIKKITSIKNALISEIPLTVLLFENEYSDYVKEVKQIRSQAETIIRVVVPTMLGGSLFNLDPFSFFSFLNALEIYSYISLFNIEIDNLLIVFMSCLSVNSIIPSIPGIFLSENMGSLTNPQMGYFGFSYSLLMVNSGEFLTMLLILLVTYGFIIISIKVFKTGILGKIVQKLFQIYTYGVFLRLWLQYCLEIGITSILSIKYLDTSNPVQIVDVIICVFLIIGNLTLVVLLFYLVRKRVKLVGDQGLDVFLKKYGCFFDEFKTTGFSTWMLYPLFVVRRIILVVSILFINSGIVQIVLSLVTTLSYAIYIGRIRPYLDTITGWYLFANEILTFIFYFLFFLKVLIPSIYKQSTITSVAMQIIIVAMALSMLNNLIHALVKIRNWIKKRRYLKIRPASTPNKQIVAQGSDTFWVEKTIH</sequence>
<evidence type="ECO:0000256" key="1">
    <source>
        <dbReference type="ARBA" id="ARBA00023157"/>
    </source>
</evidence>
<feature type="transmembrane region" description="Helical" evidence="2">
    <location>
        <begin position="1849"/>
        <end position="1871"/>
    </location>
</feature>
<dbReference type="InterPro" id="IPR000742">
    <property type="entry name" value="EGF"/>
</dbReference>
<dbReference type="OrthoDB" id="308396at2759"/>
<keyword evidence="2" id="KW-0812">Transmembrane</keyword>
<feature type="transmembrane region" description="Helical" evidence="2">
    <location>
        <begin position="1631"/>
        <end position="1652"/>
    </location>
</feature>
<name>A0A1R2D3H1_9CILI</name>
<comment type="caution">
    <text evidence="4">The sequence shown here is derived from an EMBL/GenBank/DDBJ whole genome shotgun (WGS) entry which is preliminary data.</text>
</comment>
<dbReference type="Proteomes" id="UP000187209">
    <property type="component" value="Unassembled WGS sequence"/>
</dbReference>
<dbReference type="SMART" id="SM00181">
    <property type="entry name" value="EGF"/>
    <property type="match status" value="6"/>
</dbReference>
<evidence type="ECO:0000313" key="4">
    <source>
        <dbReference type="EMBL" id="OMJ95793.1"/>
    </source>
</evidence>
<reference evidence="4 5" key="1">
    <citation type="submission" date="2016-11" db="EMBL/GenBank/DDBJ databases">
        <title>The macronuclear genome of Stentor coeruleus: a giant cell with tiny introns.</title>
        <authorList>
            <person name="Slabodnick M."/>
            <person name="Ruby J.G."/>
            <person name="Reiff S.B."/>
            <person name="Swart E.C."/>
            <person name="Gosai S."/>
            <person name="Prabakaran S."/>
            <person name="Witkowska E."/>
            <person name="Larue G.E."/>
            <person name="Fisher S."/>
            <person name="Freeman R.M."/>
            <person name="Gunawardena J."/>
            <person name="Chu W."/>
            <person name="Stover N.A."/>
            <person name="Gregory B.D."/>
            <person name="Nowacki M."/>
            <person name="Derisi J."/>
            <person name="Roy S.W."/>
            <person name="Marshall W.F."/>
            <person name="Sood P."/>
        </authorList>
    </citation>
    <scope>NUCLEOTIDE SEQUENCE [LARGE SCALE GENOMIC DNA]</scope>
    <source>
        <strain evidence="4">WM001</strain>
    </source>
</reference>
<keyword evidence="2" id="KW-0472">Membrane</keyword>
<evidence type="ECO:0000313" key="5">
    <source>
        <dbReference type="Proteomes" id="UP000187209"/>
    </source>
</evidence>
<keyword evidence="2" id="KW-1133">Transmembrane helix</keyword>
<protein>
    <recommendedName>
        <fullName evidence="3">TNFR-Cys domain-containing protein</fullName>
    </recommendedName>
</protein>
<dbReference type="InterPro" id="IPR013320">
    <property type="entry name" value="ConA-like_dom_sf"/>
</dbReference>
<dbReference type="CDD" id="cd00064">
    <property type="entry name" value="FU"/>
    <property type="match status" value="3"/>
</dbReference>
<keyword evidence="1" id="KW-1015">Disulfide bond</keyword>
<feature type="transmembrane region" description="Helical" evidence="2">
    <location>
        <begin position="1701"/>
        <end position="1727"/>
    </location>
</feature>
<proteinExistence type="predicted"/>
<dbReference type="EMBL" id="MPUH01000007">
    <property type="protein sequence ID" value="OMJ95793.1"/>
    <property type="molecule type" value="Genomic_DNA"/>
</dbReference>
<feature type="transmembrane region" description="Helical" evidence="2">
    <location>
        <begin position="1785"/>
        <end position="1803"/>
    </location>
</feature>
<dbReference type="SMART" id="SM00261">
    <property type="entry name" value="FU"/>
    <property type="match status" value="4"/>
</dbReference>
<gene>
    <name evidence="4" type="ORF">SteCoe_684</name>
</gene>
<evidence type="ECO:0000259" key="3">
    <source>
        <dbReference type="PROSITE" id="PS00652"/>
    </source>
</evidence>
<dbReference type="SUPFAM" id="SSF49899">
    <property type="entry name" value="Concanavalin A-like lectins/glucanases"/>
    <property type="match status" value="1"/>
</dbReference>
<accession>A0A1R2D3H1</accession>
<dbReference type="InterPro" id="IPR001368">
    <property type="entry name" value="TNFR/NGFR_Cys_rich_reg"/>
</dbReference>
<dbReference type="SUPFAM" id="SSF57184">
    <property type="entry name" value="Growth factor receptor domain"/>
    <property type="match status" value="3"/>
</dbReference>
<organism evidence="4 5">
    <name type="scientific">Stentor coeruleus</name>
    <dbReference type="NCBI Taxonomy" id="5963"/>
    <lineage>
        <taxon>Eukaryota</taxon>
        <taxon>Sar</taxon>
        <taxon>Alveolata</taxon>
        <taxon>Ciliophora</taxon>
        <taxon>Postciliodesmatophora</taxon>
        <taxon>Heterotrichea</taxon>
        <taxon>Heterotrichida</taxon>
        <taxon>Stentoridae</taxon>
        <taxon>Stentor</taxon>
    </lineage>
</organism>
<feature type="transmembrane region" description="Helical" evidence="2">
    <location>
        <begin position="1672"/>
        <end position="1695"/>
    </location>
</feature>
<dbReference type="PANTHER" id="PTHR15332">
    <property type="entry name" value="PROPROTEIN CONVERTASE SUBTILISIN_KEXIN TYPE 5-LIKE"/>
    <property type="match status" value="1"/>
</dbReference>
<dbReference type="PANTHER" id="PTHR15332:SF175">
    <property type="entry name" value="PROPROTEIN CONVERTASE SUBTILISIN_KEXIN TYPE 5-LIKE"/>
    <property type="match status" value="1"/>
</dbReference>
<dbReference type="InterPro" id="IPR009030">
    <property type="entry name" value="Growth_fac_rcpt_cys_sf"/>
</dbReference>
<feature type="transmembrane region" description="Helical" evidence="2">
    <location>
        <begin position="1580"/>
        <end position="1602"/>
    </location>
</feature>
<dbReference type="InterPro" id="IPR006212">
    <property type="entry name" value="Furin_repeat"/>
</dbReference>
<keyword evidence="5" id="KW-1185">Reference proteome</keyword>
<feature type="domain" description="TNFR-Cys" evidence="3">
    <location>
        <begin position="1297"/>
        <end position="1334"/>
    </location>
</feature>